<dbReference type="InterPro" id="IPR052937">
    <property type="entry name" value="Inner_membrane_protein"/>
</dbReference>
<accession>A0ABR0LUB6</accession>
<evidence type="ECO:0000313" key="4">
    <source>
        <dbReference type="EMBL" id="KAK5242351.1"/>
    </source>
</evidence>
<feature type="non-terminal residue" evidence="4">
    <location>
        <position position="255"/>
    </location>
</feature>
<keyword evidence="5" id="KW-1185">Reference proteome</keyword>
<proteinExistence type="predicted"/>
<dbReference type="PANTHER" id="PTHR42903:SF1">
    <property type="entry name" value="INNER MEMBRANE PROTEIN YCCF"/>
    <property type="match status" value="1"/>
</dbReference>
<feature type="transmembrane region" description="Helical" evidence="2">
    <location>
        <begin position="100"/>
        <end position="133"/>
    </location>
</feature>
<evidence type="ECO:0000259" key="3">
    <source>
        <dbReference type="Pfam" id="PF03733"/>
    </source>
</evidence>
<keyword evidence="2" id="KW-0472">Membrane</keyword>
<comment type="caution">
    <text evidence="4">The sequence shown here is derived from an EMBL/GenBank/DDBJ whole genome shotgun (WGS) entry which is preliminary data.</text>
</comment>
<feature type="non-terminal residue" evidence="4">
    <location>
        <position position="1"/>
    </location>
</feature>
<feature type="region of interest" description="Disordered" evidence="1">
    <location>
        <begin position="223"/>
        <end position="255"/>
    </location>
</feature>
<feature type="compositionally biased region" description="Polar residues" evidence="1">
    <location>
        <begin position="1"/>
        <end position="15"/>
    </location>
</feature>
<dbReference type="EMBL" id="JAVRRA010010271">
    <property type="protein sequence ID" value="KAK5242351.1"/>
    <property type="molecule type" value="Genomic_DNA"/>
</dbReference>
<dbReference type="PANTHER" id="PTHR42903">
    <property type="entry name" value="INNER MEMBRANE PROTEIN YCCF"/>
    <property type="match status" value="1"/>
</dbReference>
<gene>
    <name evidence="4" type="ORF">LTR16_008572</name>
</gene>
<sequence length="255" mass="28500">GTSVDPETNPPSSSTEETLQVEEEEEEAEQRSGDGVDDEDDADLSDAESFTLKDRQEAINETHPFGIRIWKPALYKKNRSVQQNAEGDIHSSPGGNVSRWLLFFNIAWTVLFGWWLALVAAIGGLICVLLGFAPGCVEYGKVLLGLAGYIMYPFGKYVKLMQDEAYLEEDEGEGRSISEYERWQSGDLEEGRLFFGPTDINRSLIGRRRDSVDSINAVDETESLLGRTGRRGQPNGQSPKNKRRLFGRGKWTTGR</sequence>
<evidence type="ECO:0000313" key="5">
    <source>
        <dbReference type="Proteomes" id="UP001357485"/>
    </source>
</evidence>
<protein>
    <recommendedName>
        <fullName evidence="3">Inner membrane component domain-containing protein</fullName>
    </recommendedName>
</protein>
<feature type="region of interest" description="Disordered" evidence="1">
    <location>
        <begin position="1"/>
        <end position="44"/>
    </location>
</feature>
<dbReference type="InterPro" id="IPR005185">
    <property type="entry name" value="YccF"/>
</dbReference>
<keyword evidence="2" id="KW-1133">Transmembrane helix</keyword>
<organism evidence="4 5">
    <name type="scientific">Cryomyces antarcticus</name>
    <dbReference type="NCBI Taxonomy" id="329879"/>
    <lineage>
        <taxon>Eukaryota</taxon>
        <taxon>Fungi</taxon>
        <taxon>Dikarya</taxon>
        <taxon>Ascomycota</taxon>
        <taxon>Pezizomycotina</taxon>
        <taxon>Dothideomycetes</taxon>
        <taxon>Dothideomycetes incertae sedis</taxon>
        <taxon>Cryomyces</taxon>
    </lineage>
</organism>
<name>A0ABR0LUB6_9PEZI</name>
<dbReference type="Pfam" id="PF03733">
    <property type="entry name" value="YccF"/>
    <property type="match status" value="1"/>
</dbReference>
<feature type="compositionally biased region" description="Acidic residues" evidence="1">
    <location>
        <begin position="19"/>
        <end position="28"/>
    </location>
</feature>
<dbReference type="Proteomes" id="UP001357485">
    <property type="component" value="Unassembled WGS sequence"/>
</dbReference>
<evidence type="ECO:0000256" key="2">
    <source>
        <dbReference type="SAM" id="Phobius"/>
    </source>
</evidence>
<feature type="compositionally biased region" description="Acidic residues" evidence="1">
    <location>
        <begin position="35"/>
        <end position="44"/>
    </location>
</feature>
<evidence type="ECO:0000256" key="1">
    <source>
        <dbReference type="SAM" id="MobiDB-lite"/>
    </source>
</evidence>
<feature type="domain" description="Inner membrane component" evidence="3">
    <location>
        <begin position="103"/>
        <end position="156"/>
    </location>
</feature>
<keyword evidence="2" id="KW-0812">Transmembrane</keyword>
<reference evidence="4 5" key="1">
    <citation type="submission" date="2023-08" db="EMBL/GenBank/DDBJ databases">
        <title>Black Yeasts Isolated from many extreme environments.</title>
        <authorList>
            <person name="Coleine C."/>
            <person name="Stajich J.E."/>
            <person name="Selbmann L."/>
        </authorList>
    </citation>
    <scope>NUCLEOTIDE SEQUENCE [LARGE SCALE GENOMIC DNA]</scope>
    <source>
        <strain evidence="4 5">CCFEE 536</strain>
    </source>
</reference>